<keyword evidence="2" id="KW-1185">Reference proteome</keyword>
<dbReference type="KEGG" id="drm:Dred_0072"/>
<protein>
    <submittedName>
        <fullName evidence="1">Thiamine biosynthesis protein ThiS</fullName>
    </submittedName>
</protein>
<accession>A4J0L9</accession>
<dbReference type="PANTHER" id="PTHR34472">
    <property type="entry name" value="SULFUR CARRIER PROTEIN THIS"/>
    <property type="match status" value="1"/>
</dbReference>
<dbReference type="InterPro" id="IPR010035">
    <property type="entry name" value="Thi_S"/>
</dbReference>
<dbReference type="EMBL" id="CP000612">
    <property type="protein sequence ID" value="ABO48622.1"/>
    <property type="molecule type" value="Genomic_DNA"/>
</dbReference>
<dbReference type="eggNOG" id="COG2104">
    <property type="taxonomic scope" value="Bacteria"/>
</dbReference>
<proteinExistence type="predicted"/>
<dbReference type="NCBIfam" id="TIGR01683">
    <property type="entry name" value="thiS"/>
    <property type="match status" value="1"/>
</dbReference>
<reference evidence="1 2" key="1">
    <citation type="submission" date="2007-03" db="EMBL/GenBank/DDBJ databases">
        <title>Complete sequence of Desulfotomaculum reducens MI-1.</title>
        <authorList>
            <consortium name="US DOE Joint Genome Institute"/>
            <person name="Copeland A."/>
            <person name="Lucas S."/>
            <person name="Lapidus A."/>
            <person name="Barry K."/>
            <person name="Detter J.C."/>
            <person name="Glavina del Rio T."/>
            <person name="Hammon N."/>
            <person name="Israni S."/>
            <person name="Dalin E."/>
            <person name="Tice H."/>
            <person name="Pitluck S."/>
            <person name="Sims D."/>
            <person name="Brettin T."/>
            <person name="Bruce D."/>
            <person name="Han C."/>
            <person name="Tapia R."/>
            <person name="Schmutz J."/>
            <person name="Larimer F."/>
            <person name="Land M."/>
            <person name="Hauser L."/>
            <person name="Kyrpides N."/>
            <person name="Kim E."/>
            <person name="Tebo B.M."/>
            <person name="Richardson P."/>
        </authorList>
    </citation>
    <scope>NUCLEOTIDE SEQUENCE [LARGE SCALE GENOMIC DNA]</scope>
    <source>
        <strain evidence="1 2">MI-1</strain>
    </source>
</reference>
<dbReference type="STRING" id="349161.Dred_0072"/>
<evidence type="ECO:0000313" key="1">
    <source>
        <dbReference type="EMBL" id="ABO48622.1"/>
    </source>
</evidence>
<dbReference type="Proteomes" id="UP000001556">
    <property type="component" value="Chromosome"/>
</dbReference>
<dbReference type="InterPro" id="IPR012675">
    <property type="entry name" value="Beta-grasp_dom_sf"/>
</dbReference>
<dbReference type="CDD" id="cd00565">
    <property type="entry name" value="Ubl_ThiS"/>
    <property type="match status" value="1"/>
</dbReference>
<dbReference type="InterPro" id="IPR003749">
    <property type="entry name" value="ThiS/MoaD-like"/>
</dbReference>
<organism evidence="1 2">
    <name type="scientific">Desulforamulus reducens (strain ATCC BAA-1160 / DSM 100696 / MI-1)</name>
    <name type="common">Desulfotomaculum reducens</name>
    <dbReference type="NCBI Taxonomy" id="349161"/>
    <lineage>
        <taxon>Bacteria</taxon>
        <taxon>Bacillati</taxon>
        <taxon>Bacillota</taxon>
        <taxon>Clostridia</taxon>
        <taxon>Eubacteriales</taxon>
        <taxon>Peptococcaceae</taxon>
        <taxon>Desulforamulus</taxon>
    </lineage>
</organism>
<dbReference type="AlphaFoldDB" id="A4J0L9"/>
<dbReference type="SUPFAM" id="SSF54285">
    <property type="entry name" value="MoaD/ThiS"/>
    <property type="match status" value="1"/>
</dbReference>
<dbReference type="Gene3D" id="3.10.20.30">
    <property type="match status" value="1"/>
</dbReference>
<gene>
    <name evidence="1" type="ordered locus">Dred_0072</name>
</gene>
<dbReference type="InterPro" id="IPR016155">
    <property type="entry name" value="Mopterin_synth/thiamin_S_b"/>
</dbReference>
<sequence length="78" mass="8839">MFKPYRCCGGIEVNIVYNGKVATLPDAMTIGQFIQEKGFNPNTIIIEHNNRLIKKDDWSKLVLQENDQLEVLRFVGGG</sequence>
<name>A4J0L9_DESRM</name>
<dbReference type="PANTHER" id="PTHR34472:SF1">
    <property type="entry name" value="SULFUR CARRIER PROTEIN THIS"/>
    <property type="match status" value="1"/>
</dbReference>
<dbReference type="HOGENOM" id="CLU_174611_3_3_9"/>
<dbReference type="Pfam" id="PF02597">
    <property type="entry name" value="ThiS"/>
    <property type="match status" value="1"/>
</dbReference>
<evidence type="ECO:0000313" key="2">
    <source>
        <dbReference type="Proteomes" id="UP000001556"/>
    </source>
</evidence>